<sequence length="695" mass="80164">MENAAVLEAFKKFDKDGDGSITRDELGNVLRTLDPEEWTEQELDRLLGRVDANGDGKLQVEEFLRWIFAEDGQFGEFGNTFQSIIIQGSSRDDLNGEYIQQDDFYGGRPVFYNAEKGKYLFFNRKHQRWQIFVRTSWKASARLYTKRAPHLASEELAWHVYTGGKFVEEPSMAAVLAPSDESDEQKCAKAAEAVYIKTRWSNVTGGYVKTEKTNYDRPAYYNEEGNTWLLYDGRAREWKVSSQYSTRHGKLVSSLTTEVFSPELTDWKGSTTAVRVDPKRREADYSQGGWIDDAFPHTQESIGNSRQCEWVRARDLAEKPALFDDIEPADVCQGALGDCWLIAAIAGAAEFPNFFRDHLFETKEINEDGKYRIRLYDWIKKKWTVIEIDDYIPCKPRKWYEPVASTIFSEVCNEQLYVVLMEKAFAKFAGSYQALNGGFSFLAWMAMTGETDVIGWWRQRHQPKWDVTGSRGLIVRAGCDLQSEKLGRLSYGAVFEEVEKFGYRIHFKKLEGEGPEEGWLSCYIGGYQVAKCRNPAEWKQMEVNYAREKISFGTLRTSSVQDRKDREGMWKKMQEYDRANFLMGASIHTDRHEREHRREDGLVEAHAYSVIHAAELNGVQLICCRNPWGNKMEWNGPWCDQSDEWSAHPEIAEALGVDEKADGLFWMDWESFEQTFTMVEICPKAMPAERASFHK</sequence>
<dbReference type="SMART" id="SM00054">
    <property type="entry name" value="EFh"/>
    <property type="match status" value="2"/>
</dbReference>
<keyword evidence="5" id="KW-0106">Calcium</keyword>
<dbReference type="Pfam" id="PF00648">
    <property type="entry name" value="Peptidase_C2"/>
    <property type="match status" value="2"/>
</dbReference>
<feature type="domain" description="Calpain catalytic" evidence="7">
    <location>
        <begin position="289"/>
        <end position="685"/>
    </location>
</feature>
<dbReference type="InterPro" id="IPR038765">
    <property type="entry name" value="Papain-like_cys_pep_sf"/>
</dbReference>
<feature type="active site" evidence="6">
    <location>
        <position position="606"/>
    </location>
</feature>
<accession>A0ABP0P0Z8</accession>
<comment type="caution">
    <text evidence="9">The sequence shown here is derived from an EMBL/GenBank/DDBJ whole genome shotgun (WGS) entry which is preliminary data.</text>
</comment>
<evidence type="ECO:0000256" key="3">
    <source>
        <dbReference type="ARBA" id="ARBA00022801"/>
    </source>
</evidence>
<dbReference type="PANTHER" id="PTHR10183:SF379">
    <property type="entry name" value="CALPAIN-5"/>
    <property type="match status" value="1"/>
</dbReference>
<evidence type="ECO:0000256" key="6">
    <source>
        <dbReference type="PROSITE-ProRule" id="PRU00239"/>
    </source>
</evidence>
<dbReference type="PRINTS" id="PR00704">
    <property type="entry name" value="CALPAIN"/>
</dbReference>
<dbReference type="PROSITE" id="PS00018">
    <property type="entry name" value="EF_HAND_1"/>
    <property type="match status" value="2"/>
</dbReference>
<dbReference type="Proteomes" id="UP001642484">
    <property type="component" value="Unassembled WGS sequence"/>
</dbReference>
<name>A0ABP0P0Z8_9DINO</name>
<reference evidence="9 10" key="1">
    <citation type="submission" date="2024-02" db="EMBL/GenBank/DDBJ databases">
        <authorList>
            <person name="Chen Y."/>
            <person name="Shah S."/>
            <person name="Dougan E. K."/>
            <person name="Thang M."/>
            <person name="Chan C."/>
        </authorList>
    </citation>
    <scope>NUCLEOTIDE SEQUENCE [LARGE SCALE GENOMIC DNA]</scope>
</reference>
<dbReference type="InterPro" id="IPR001300">
    <property type="entry name" value="Peptidase_C2_calpain_cat"/>
</dbReference>
<keyword evidence="4 6" id="KW-0788">Thiol protease</keyword>
<keyword evidence="10" id="KW-1185">Reference proteome</keyword>
<dbReference type="InterPro" id="IPR000169">
    <property type="entry name" value="Pept_cys_AS"/>
</dbReference>
<organism evidence="9 10">
    <name type="scientific">Durusdinium trenchii</name>
    <dbReference type="NCBI Taxonomy" id="1381693"/>
    <lineage>
        <taxon>Eukaryota</taxon>
        <taxon>Sar</taxon>
        <taxon>Alveolata</taxon>
        <taxon>Dinophyceae</taxon>
        <taxon>Suessiales</taxon>
        <taxon>Symbiodiniaceae</taxon>
        <taxon>Durusdinium</taxon>
    </lineage>
</organism>
<keyword evidence="2 6" id="KW-0645">Protease</keyword>
<dbReference type="InterPro" id="IPR011992">
    <property type="entry name" value="EF-hand-dom_pair"/>
</dbReference>
<feature type="active site" evidence="6">
    <location>
        <position position="626"/>
    </location>
</feature>
<dbReference type="PROSITE" id="PS00139">
    <property type="entry name" value="THIOL_PROTEASE_CYS"/>
    <property type="match status" value="1"/>
</dbReference>
<evidence type="ECO:0000313" key="10">
    <source>
        <dbReference type="Proteomes" id="UP001642484"/>
    </source>
</evidence>
<protein>
    <recommendedName>
        <fullName evidence="11">Calmodulin</fullName>
    </recommendedName>
</protein>
<evidence type="ECO:0000313" key="9">
    <source>
        <dbReference type="EMBL" id="CAK9069701.1"/>
    </source>
</evidence>
<keyword evidence="3 6" id="KW-0378">Hydrolase</keyword>
<evidence type="ECO:0000256" key="1">
    <source>
        <dbReference type="ARBA" id="ARBA00007623"/>
    </source>
</evidence>
<dbReference type="InterPro" id="IPR002048">
    <property type="entry name" value="EF_hand_dom"/>
</dbReference>
<evidence type="ECO:0000259" key="7">
    <source>
        <dbReference type="PROSITE" id="PS50203"/>
    </source>
</evidence>
<dbReference type="SUPFAM" id="SSF54001">
    <property type="entry name" value="Cysteine proteinases"/>
    <property type="match status" value="1"/>
</dbReference>
<evidence type="ECO:0000256" key="5">
    <source>
        <dbReference type="ARBA" id="ARBA00022837"/>
    </source>
</evidence>
<dbReference type="PROSITE" id="PS50222">
    <property type="entry name" value="EF_HAND_2"/>
    <property type="match status" value="2"/>
</dbReference>
<gene>
    <name evidence="9" type="ORF">CCMP2556_LOCUS34281</name>
</gene>
<dbReference type="PROSITE" id="PS50203">
    <property type="entry name" value="CALPAIN_CAT"/>
    <property type="match status" value="1"/>
</dbReference>
<dbReference type="SUPFAM" id="SSF47473">
    <property type="entry name" value="EF-hand"/>
    <property type="match status" value="1"/>
</dbReference>
<feature type="domain" description="EF-hand" evidence="8">
    <location>
        <begin position="38"/>
        <end position="73"/>
    </location>
</feature>
<dbReference type="SMART" id="SM00230">
    <property type="entry name" value="CysPc"/>
    <property type="match status" value="1"/>
</dbReference>
<dbReference type="EMBL" id="CAXAMN010022472">
    <property type="protein sequence ID" value="CAK9069701.1"/>
    <property type="molecule type" value="Genomic_DNA"/>
</dbReference>
<evidence type="ECO:0000256" key="2">
    <source>
        <dbReference type="ARBA" id="ARBA00022670"/>
    </source>
</evidence>
<dbReference type="InterPro" id="IPR018247">
    <property type="entry name" value="EF_Hand_1_Ca_BS"/>
</dbReference>
<evidence type="ECO:0000259" key="8">
    <source>
        <dbReference type="PROSITE" id="PS50222"/>
    </source>
</evidence>
<dbReference type="Gene3D" id="1.10.238.10">
    <property type="entry name" value="EF-hand"/>
    <property type="match status" value="1"/>
</dbReference>
<dbReference type="Gene3D" id="3.90.70.10">
    <property type="entry name" value="Cysteine proteinases"/>
    <property type="match status" value="1"/>
</dbReference>
<evidence type="ECO:0000256" key="4">
    <source>
        <dbReference type="ARBA" id="ARBA00022807"/>
    </source>
</evidence>
<dbReference type="InterPro" id="IPR022684">
    <property type="entry name" value="Calpain_cysteine_protease"/>
</dbReference>
<dbReference type="PANTHER" id="PTHR10183">
    <property type="entry name" value="CALPAIN"/>
    <property type="match status" value="1"/>
</dbReference>
<dbReference type="Pfam" id="PF13499">
    <property type="entry name" value="EF-hand_7"/>
    <property type="match status" value="1"/>
</dbReference>
<proteinExistence type="inferred from homology"/>
<evidence type="ECO:0008006" key="11">
    <source>
        <dbReference type="Google" id="ProtNLM"/>
    </source>
</evidence>
<dbReference type="CDD" id="cd00051">
    <property type="entry name" value="EFh"/>
    <property type="match status" value="1"/>
</dbReference>
<feature type="active site" evidence="6">
    <location>
        <position position="339"/>
    </location>
</feature>
<feature type="domain" description="EF-hand" evidence="8">
    <location>
        <begin position="1"/>
        <end position="36"/>
    </location>
</feature>
<comment type="similarity">
    <text evidence="1">Belongs to the peptidase C2 family.</text>
</comment>